<evidence type="ECO:0000313" key="1">
    <source>
        <dbReference type="EMBL" id="CAK5055096.1"/>
    </source>
</evidence>
<evidence type="ECO:0000313" key="2">
    <source>
        <dbReference type="Proteomes" id="UP001497535"/>
    </source>
</evidence>
<accession>A0ACB0YNJ1</accession>
<dbReference type="Proteomes" id="UP001497535">
    <property type="component" value="Unassembled WGS sequence"/>
</dbReference>
<organism evidence="1 2">
    <name type="scientific">Meloidogyne enterolobii</name>
    <name type="common">Root-knot nematode worm</name>
    <name type="synonym">Meloidogyne mayaguensis</name>
    <dbReference type="NCBI Taxonomy" id="390850"/>
    <lineage>
        <taxon>Eukaryota</taxon>
        <taxon>Metazoa</taxon>
        <taxon>Ecdysozoa</taxon>
        <taxon>Nematoda</taxon>
        <taxon>Chromadorea</taxon>
        <taxon>Rhabditida</taxon>
        <taxon>Tylenchina</taxon>
        <taxon>Tylenchomorpha</taxon>
        <taxon>Tylenchoidea</taxon>
        <taxon>Meloidogynidae</taxon>
        <taxon>Meloidogyninae</taxon>
        <taxon>Meloidogyne</taxon>
    </lineage>
</organism>
<keyword evidence="2" id="KW-1185">Reference proteome</keyword>
<sequence>MKKPRPIFGKSRKSRYRSRLVQLYFKYPNITKIHNFIQRYNSKYPFICPNSLIYHLTSLYSAVSKTFGISVPDFFFFQPRRQDFGRKKAGFRTGS</sequence>
<name>A0ACB0YNJ1_MELEN</name>
<gene>
    <name evidence="1" type="ORF">MENTE1834_LOCUS14548</name>
</gene>
<protein>
    <submittedName>
        <fullName evidence="1">Uncharacterized protein</fullName>
    </submittedName>
</protein>
<dbReference type="EMBL" id="CAVMJV010000016">
    <property type="protein sequence ID" value="CAK5055096.1"/>
    <property type="molecule type" value="Genomic_DNA"/>
</dbReference>
<reference evidence="1" key="1">
    <citation type="submission" date="2023-11" db="EMBL/GenBank/DDBJ databases">
        <authorList>
            <person name="Poullet M."/>
        </authorList>
    </citation>
    <scope>NUCLEOTIDE SEQUENCE</scope>
    <source>
        <strain evidence="1">E1834</strain>
    </source>
</reference>
<proteinExistence type="predicted"/>
<comment type="caution">
    <text evidence="1">The sequence shown here is derived from an EMBL/GenBank/DDBJ whole genome shotgun (WGS) entry which is preliminary data.</text>
</comment>